<protein>
    <submittedName>
        <fullName evidence="2">Chromate resistance exported protein</fullName>
    </submittedName>
</protein>
<sequence length="98" mass="10978">MDWITRERPKIDRIACPWLIKNFVDKEATFHLGIPTATEGAKANFVNIGGVSLGLKKDIQPNITLVPEVGAYWYDRKILGVPKRGPGFQYGQMLATSF</sequence>
<dbReference type="STRING" id="651661.SAMN05660293_05724"/>
<evidence type="ECO:0000313" key="2">
    <source>
        <dbReference type="EMBL" id="SKC20813.1"/>
    </source>
</evidence>
<proteinExistence type="predicted"/>
<dbReference type="Pfam" id="PF09828">
    <property type="entry name" value="ChrB_C"/>
    <property type="match status" value="1"/>
</dbReference>
<dbReference type="RefSeq" id="WP_229208603.1">
    <property type="nucleotide sequence ID" value="NZ_FUZA01000021.1"/>
</dbReference>
<dbReference type="InterPro" id="IPR018634">
    <property type="entry name" value="ChrB_C"/>
</dbReference>
<dbReference type="Proteomes" id="UP000190897">
    <property type="component" value="Unassembled WGS sequence"/>
</dbReference>
<evidence type="ECO:0000259" key="1">
    <source>
        <dbReference type="Pfam" id="PF09828"/>
    </source>
</evidence>
<evidence type="ECO:0000313" key="3">
    <source>
        <dbReference type="Proteomes" id="UP000190897"/>
    </source>
</evidence>
<dbReference type="EMBL" id="FUZA01000021">
    <property type="protein sequence ID" value="SKC20813.1"/>
    <property type="molecule type" value="Genomic_DNA"/>
</dbReference>
<gene>
    <name evidence="2" type="ORF">SAMN05660293_05724</name>
</gene>
<keyword evidence="3" id="KW-1185">Reference proteome</keyword>
<organism evidence="2 3">
    <name type="scientific">Dyadobacter psychrophilus</name>
    <dbReference type="NCBI Taxonomy" id="651661"/>
    <lineage>
        <taxon>Bacteria</taxon>
        <taxon>Pseudomonadati</taxon>
        <taxon>Bacteroidota</taxon>
        <taxon>Cytophagia</taxon>
        <taxon>Cytophagales</taxon>
        <taxon>Spirosomataceae</taxon>
        <taxon>Dyadobacter</taxon>
    </lineage>
</organism>
<feature type="domain" description="ChrB C-terminal" evidence="1">
    <location>
        <begin position="3"/>
        <end position="32"/>
    </location>
</feature>
<accession>A0A1T5HJF7</accession>
<name>A0A1T5HJF7_9BACT</name>
<reference evidence="3" key="1">
    <citation type="submission" date="2017-02" db="EMBL/GenBank/DDBJ databases">
        <authorList>
            <person name="Varghese N."/>
            <person name="Submissions S."/>
        </authorList>
    </citation>
    <scope>NUCLEOTIDE SEQUENCE [LARGE SCALE GENOMIC DNA]</scope>
    <source>
        <strain evidence="3">DSM 22270</strain>
    </source>
</reference>
<dbReference type="AlphaFoldDB" id="A0A1T5HJF7"/>